<dbReference type="InterPro" id="IPR011009">
    <property type="entry name" value="Kinase-like_dom_sf"/>
</dbReference>
<keyword evidence="6" id="KW-0418">Kinase</keyword>
<dbReference type="OrthoDB" id="193931at2759"/>
<dbReference type="GO" id="GO:0005737">
    <property type="term" value="C:cytoplasm"/>
    <property type="evidence" value="ECO:0007669"/>
    <property type="project" value="TreeGrafter"/>
</dbReference>
<proteinExistence type="inferred from homology"/>
<evidence type="ECO:0000256" key="1">
    <source>
        <dbReference type="ARBA" id="ARBA00022741"/>
    </source>
</evidence>
<protein>
    <submittedName>
        <fullName evidence="6">CAMK family protein kinase</fullName>
    </submittedName>
</protein>
<dbReference type="InterPro" id="IPR017441">
    <property type="entry name" value="Protein_kinase_ATP_BS"/>
</dbReference>
<dbReference type="InterPro" id="IPR000719">
    <property type="entry name" value="Prot_kinase_dom"/>
</dbReference>
<dbReference type="InterPro" id="IPR008271">
    <property type="entry name" value="Ser/Thr_kinase_AS"/>
</dbReference>
<dbReference type="AlphaFoldDB" id="A0A1J4JSB2"/>
<dbReference type="PROSITE" id="PS00107">
    <property type="entry name" value="PROTEIN_KINASE_ATP"/>
    <property type="match status" value="1"/>
</dbReference>
<dbReference type="PANTHER" id="PTHR24346:SF30">
    <property type="entry name" value="MATERNAL EMBRYONIC LEUCINE ZIPPER KINASE"/>
    <property type="match status" value="1"/>
</dbReference>
<dbReference type="EMBL" id="MLAK01000956">
    <property type="protein sequence ID" value="OHT00420.1"/>
    <property type="molecule type" value="Genomic_DNA"/>
</dbReference>
<dbReference type="VEuPathDB" id="TrichDB:TRFO_32924"/>
<dbReference type="Proteomes" id="UP000179807">
    <property type="component" value="Unassembled WGS sequence"/>
</dbReference>
<accession>A0A1J4JSB2</accession>
<keyword evidence="7" id="KW-1185">Reference proteome</keyword>
<dbReference type="Gene3D" id="1.10.510.10">
    <property type="entry name" value="Transferase(Phosphotransferase) domain 1"/>
    <property type="match status" value="1"/>
</dbReference>
<comment type="caution">
    <text evidence="6">The sequence shown here is derived from an EMBL/GenBank/DDBJ whole genome shotgun (WGS) entry which is preliminary data.</text>
</comment>
<dbReference type="RefSeq" id="XP_068353556.1">
    <property type="nucleotide sequence ID" value="XM_068508770.1"/>
</dbReference>
<keyword evidence="6" id="KW-0808">Transferase</keyword>
<organism evidence="6 7">
    <name type="scientific">Tritrichomonas foetus</name>
    <dbReference type="NCBI Taxonomy" id="1144522"/>
    <lineage>
        <taxon>Eukaryota</taxon>
        <taxon>Metamonada</taxon>
        <taxon>Parabasalia</taxon>
        <taxon>Tritrichomonadida</taxon>
        <taxon>Tritrichomonadidae</taxon>
        <taxon>Tritrichomonas</taxon>
    </lineage>
</organism>
<dbReference type="PROSITE" id="PS00108">
    <property type="entry name" value="PROTEIN_KINASE_ST"/>
    <property type="match status" value="1"/>
</dbReference>
<evidence type="ECO:0000313" key="6">
    <source>
        <dbReference type="EMBL" id="OHT00420.1"/>
    </source>
</evidence>
<name>A0A1J4JSB2_9EUKA</name>
<dbReference type="SMART" id="SM00220">
    <property type="entry name" value="S_TKc"/>
    <property type="match status" value="1"/>
</dbReference>
<dbReference type="GeneID" id="94843474"/>
<dbReference type="GO" id="GO:0004674">
    <property type="term" value="F:protein serine/threonine kinase activity"/>
    <property type="evidence" value="ECO:0007669"/>
    <property type="project" value="UniProtKB-KW"/>
</dbReference>
<keyword evidence="2 3" id="KW-0067">ATP-binding</keyword>
<reference evidence="6" key="1">
    <citation type="submission" date="2016-10" db="EMBL/GenBank/DDBJ databases">
        <authorList>
            <person name="Benchimol M."/>
            <person name="Almeida L.G."/>
            <person name="Vasconcelos A.T."/>
            <person name="Perreira-Neves A."/>
            <person name="Rosa I.A."/>
            <person name="Tasca T."/>
            <person name="Bogo M.R."/>
            <person name="de Souza W."/>
        </authorList>
    </citation>
    <scope>NUCLEOTIDE SEQUENCE [LARGE SCALE GENOMIC DNA]</scope>
    <source>
        <strain evidence="6">K</strain>
    </source>
</reference>
<evidence type="ECO:0000313" key="7">
    <source>
        <dbReference type="Proteomes" id="UP000179807"/>
    </source>
</evidence>
<evidence type="ECO:0000259" key="5">
    <source>
        <dbReference type="PROSITE" id="PS50011"/>
    </source>
</evidence>
<keyword evidence="4" id="KW-0723">Serine/threonine-protein kinase</keyword>
<gene>
    <name evidence="6" type="ORF">TRFO_32924</name>
</gene>
<dbReference type="GO" id="GO:0005524">
    <property type="term" value="F:ATP binding"/>
    <property type="evidence" value="ECO:0007669"/>
    <property type="project" value="UniProtKB-UniRule"/>
</dbReference>
<dbReference type="PANTHER" id="PTHR24346">
    <property type="entry name" value="MAP/MICROTUBULE AFFINITY-REGULATING KINASE"/>
    <property type="match status" value="1"/>
</dbReference>
<evidence type="ECO:0000256" key="3">
    <source>
        <dbReference type="PROSITE-ProRule" id="PRU10141"/>
    </source>
</evidence>
<feature type="binding site" evidence="3">
    <location>
        <position position="42"/>
    </location>
    <ligand>
        <name>ATP</name>
        <dbReference type="ChEBI" id="CHEBI:30616"/>
    </ligand>
</feature>
<keyword evidence="1 3" id="KW-0547">Nucleotide-binding</keyword>
<dbReference type="PROSITE" id="PS50011">
    <property type="entry name" value="PROTEIN_KINASE_DOM"/>
    <property type="match status" value="1"/>
</dbReference>
<evidence type="ECO:0000256" key="4">
    <source>
        <dbReference type="RuleBase" id="RU000304"/>
    </source>
</evidence>
<dbReference type="FunFam" id="1.10.510.10:FF:000571">
    <property type="entry name" value="Maternal embryonic leucine zipper kinase"/>
    <property type="match status" value="1"/>
</dbReference>
<comment type="similarity">
    <text evidence="4">Belongs to the protein kinase superfamily.</text>
</comment>
<dbReference type="SUPFAM" id="SSF56112">
    <property type="entry name" value="Protein kinase-like (PK-like)"/>
    <property type="match status" value="1"/>
</dbReference>
<dbReference type="GO" id="GO:0035556">
    <property type="term" value="P:intracellular signal transduction"/>
    <property type="evidence" value="ECO:0007669"/>
    <property type="project" value="TreeGrafter"/>
</dbReference>
<sequence>METIVTHPILGDFSIKMELGKGAFASVYLAVHKVHYYPIALKIFDILDDEDEMEDVDVETAIFESFDNPLICSIYDVFEFQGHKCLILEFVEGESLLDYANENGPFTSAQVRFLFLQIATAVCSLHKQHIVHRDIKCENIIVNYNGNIKLIDFGFSVPLNPGDPLLTDTCGSPAYVAPEVVVGIPYGYEVDIWSLGVILYAISFGRLPFDHQNVVDIITMVATVEPEIPMDASPLLADLIQKLLNKDPAQRITFEDIFKHPWITRDEFGRLYEYDASILDKYTMSPNGELKIHPEIFDHVKTSKTIEDVKNDLIEKRRTREALEYKILFRNEMMKYLCRVCFHLLKLAPKKKSLNEQQNENSNLIAPKINEILDPVQTGNLIAQSLSQPTNVVFED</sequence>
<dbReference type="Pfam" id="PF00069">
    <property type="entry name" value="Pkinase"/>
    <property type="match status" value="1"/>
</dbReference>
<evidence type="ECO:0000256" key="2">
    <source>
        <dbReference type="ARBA" id="ARBA00022840"/>
    </source>
</evidence>
<feature type="domain" description="Protein kinase" evidence="5">
    <location>
        <begin position="13"/>
        <end position="263"/>
    </location>
</feature>